<protein>
    <submittedName>
        <fullName evidence="1">Uncharacterized protein</fullName>
    </submittedName>
</protein>
<dbReference type="AlphaFoldDB" id="A0A6C0I2H3"/>
<organism evidence="1">
    <name type="scientific">viral metagenome</name>
    <dbReference type="NCBI Taxonomy" id="1070528"/>
    <lineage>
        <taxon>unclassified sequences</taxon>
        <taxon>metagenomes</taxon>
        <taxon>organismal metagenomes</taxon>
    </lineage>
</organism>
<accession>A0A6C0I2H3</accession>
<reference evidence="1" key="1">
    <citation type="journal article" date="2020" name="Nature">
        <title>Giant virus diversity and host interactions through global metagenomics.</title>
        <authorList>
            <person name="Schulz F."/>
            <person name="Roux S."/>
            <person name="Paez-Espino D."/>
            <person name="Jungbluth S."/>
            <person name="Walsh D.A."/>
            <person name="Denef V.J."/>
            <person name="McMahon K.D."/>
            <person name="Konstantinidis K.T."/>
            <person name="Eloe-Fadrosh E.A."/>
            <person name="Kyrpides N.C."/>
            <person name="Woyke T."/>
        </authorList>
    </citation>
    <scope>NUCLEOTIDE SEQUENCE</scope>
    <source>
        <strain evidence="1">GVMAG-M-3300023184-18</strain>
    </source>
</reference>
<proteinExistence type="predicted"/>
<sequence length="158" mass="18494">MSKPDSCDSKMNIEDILHSLDNDRNLSISKLTYDKINNMKYNMLQRIGMNDEELESMLLKLGDYRYVEELQDIQHGAFIRYIPLTSKNNRNRNDSEIILKNGGFICDIKILGSGVHLLCRNNFRKIFQLKLDEVLIFQKLSNQEEIILSVFDYLAKNE</sequence>
<dbReference type="EMBL" id="MN740079">
    <property type="protein sequence ID" value="QHT86982.1"/>
    <property type="molecule type" value="Genomic_DNA"/>
</dbReference>
<evidence type="ECO:0000313" key="1">
    <source>
        <dbReference type="EMBL" id="QHT86982.1"/>
    </source>
</evidence>
<name>A0A6C0I2H3_9ZZZZ</name>